<dbReference type="EMBL" id="AUWU02000008">
    <property type="protein sequence ID" value="KAH0570169.1"/>
    <property type="molecule type" value="Genomic_DNA"/>
</dbReference>
<dbReference type="Proteomes" id="UP000018208">
    <property type="component" value="Unassembled WGS sequence"/>
</dbReference>
<gene>
    <name evidence="1" type="ORF">SS50377_12242</name>
    <name evidence="2" type="ORF">SS50377_28144</name>
</gene>
<evidence type="ECO:0000313" key="3">
    <source>
        <dbReference type="Proteomes" id="UP000018208"/>
    </source>
</evidence>
<organism evidence="1">
    <name type="scientific">Spironucleus salmonicida</name>
    <dbReference type="NCBI Taxonomy" id="348837"/>
    <lineage>
        <taxon>Eukaryota</taxon>
        <taxon>Metamonada</taxon>
        <taxon>Diplomonadida</taxon>
        <taxon>Hexamitidae</taxon>
        <taxon>Hexamitinae</taxon>
        <taxon>Spironucleus</taxon>
    </lineage>
</organism>
<dbReference type="EMBL" id="KI546036">
    <property type="protein sequence ID" value="EST47687.1"/>
    <property type="molecule type" value="Genomic_DNA"/>
</dbReference>
<keyword evidence="3" id="KW-1185">Reference proteome</keyword>
<sequence>MIQNLLNIFKNFQNQKISGKCGPIIYAGKNLFASDTMVWRVSENRIDFFVPYHGNQAKISAGGILSSVFQPFSNEIRAVRPGISSQLGDCLVCGNGKDFSLYQGTMVEHIYFTEAIDFISLFRLDGEACIIACGKDKLYIRRQSQSDLYQLPLILQGRVQQVQGVTSSVFVVLSTSEILFYEFYSNQFRVLKAIKTSQVIKSLIYHPKGALLVFLENAQCCIYVYRDGDIFVSENTLFHPFIQNNITLDTTGLFLAYLQDGGVVFAETMSRQQVALLEAVGAEQLGFTTDNRLCFGGKYGFVIVRCPDAVADVVEGFLQNSIASGLSIEEVYDRHDMWLWN</sequence>
<reference evidence="2" key="2">
    <citation type="submission" date="2020-12" db="EMBL/GenBank/DDBJ databases">
        <title>New Spironucleus salmonicida genome in near-complete chromosomes.</title>
        <authorList>
            <person name="Xu F."/>
            <person name="Kurt Z."/>
            <person name="Jimenez-Gonzalez A."/>
            <person name="Astvaldsson A."/>
            <person name="Andersson J.O."/>
            <person name="Svard S.G."/>
        </authorList>
    </citation>
    <scope>NUCLEOTIDE SEQUENCE</scope>
    <source>
        <strain evidence="2">ATCC 50377</strain>
    </source>
</reference>
<protein>
    <submittedName>
        <fullName evidence="1">Uncharacterized protein</fullName>
    </submittedName>
</protein>
<name>V6LSS4_9EUKA</name>
<dbReference type="AlphaFoldDB" id="V6LSS4"/>
<evidence type="ECO:0000313" key="1">
    <source>
        <dbReference type="EMBL" id="EST47687.1"/>
    </source>
</evidence>
<evidence type="ECO:0000313" key="2">
    <source>
        <dbReference type="EMBL" id="KAH0570169.1"/>
    </source>
</evidence>
<reference evidence="1 2" key="1">
    <citation type="journal article" date="2014" name="PLoS Genet.">
        <title>The Genome of Spironucleus salmonicida Highlights a Fish Pathogen Adapted to Fluctuating Environments.</title>
        <authorList>
            <person name="Xu F."/>
            <person name="Jerlstrom-Hultqvist J."/>
            <person name="Einarsson E."/>
            <person name="Astvaldsson A."/>
            <person name="Svard S.G."/>
            <person name="Andersson J.O."/>
        </authorList>
    </citation>
    <scope>NUCLEOTIDE SEQUENCE</scope>
    <source>
        <strain evidence="2">ATCC 50377</strain>
    </source>
</reference>
<accession>V6LSS4</accession>
<proteinExistence type="predicted"/>
<dbReference type="VEuPathDB" id="GiardiaDB:SS50377_28144"/>